<feature type="chain" id="PRO_5046228956" evidence="1">
    <location>
        <begin position="22"/>
        <end position="98"/>
    </location>
</feature>
<gene>
    <name evidence="2" type="ORF">KE626_01075</name>
</gene>
<dbReference type="RefSeq" id="WP_211970996.1">
    <property type="nucleotide sequence ID" value="NZ_CBFHAM010000046.1"/>
</dbReference>
<feature type="signal peptide" evidence="1">
    <location>
        <begin position="1"/>
        <end position="21"/>
    </location>
</feature>
<proteinExistence type="predicted"/>
<organism evidence="2 3">
    <name type="scientific">Chitinophaga hostae</name>
    <dbReference type="NCBI Taxonomy" id="2831022"/>
    <lineage>
        <taxon>Bacteria</taxon>
        <taxon>Pseudomonadati</taxon>
        <taxon>Bacteroidota</taxon>
        <taxon>Chitinophagia</taxon>
        <taxon>Chitinophagales</taxon>
        <taxon>Chitinophagaceae</taxon>
        <taxon>Chitinophaga</taxon>
    </lineage>
</organism>
<comment type="caution">
    <text evidence="2">The sequence shown here is derived from an EMBL/GenBank/DDBJ whole genome shotgun (WGS) entry which is preliminary data.</text>
</comment>
<protein>
    <submittedName>
        <fullName evidence="2">Uncharacterized protein</fullName>
    </submittedName>
</protein>
<evidence type="ECO:0000256" key="1">
    <source>
        <dbReference type="SAM" id="SignalP"/>
    </source>
</evidence>
<evidence type="ECO:0000313" key="2">
    <source>
        <dbReference type="EMBL" id="MBS0025891.1"/>
    </source>
</evidence>
<keyword evidence="3" id="KW-1185">Reference proteome</keyword>
<sequence length="98" mass="11504">MIWRWMVFAAGIVLVSNMAFAQTFKLKPVKLLPAVKTTYPPPTQRAVSPVYMMAPDTYYRQHFGFFCKQEWTWQKRTGLPVKVRLGNYSYTQQLEGKH</sequence>
<accession>A0ABS5ISK5</accession>
<dbReference type="Proteomes" id="UP000676386">
    <property type="component" value="Unassembled WGS sequence"/>
</dbReference>
<dbReference type="EMBL" id="JAGTXB010000001">
    <property type="protein sequence ID" value="MBS0025891.1"/>
    <property type="molecule type" value="Genomic_DNA"/>
</dbReference>
<name>A0ABS5ISK5_9BACT</name>
<evidence type="ECO:0000313" key="3">
    <source>
        <dbReference type="Proteomes" id="UP000676386"/>
    </source>
</evidence>
<keyword evidence="1" id="KW-0732">Signal</keyword>
<reference evidence="2 3" key="1">
    <citation type="submission" date="2021-04" db="EMBL/GenBank/DDBJ databases">
        <title>Chitinophaga sp. nov., isolated from the rhizosphere soil.</title>
        <authorList>
            <person name="He S."/>
        </authorList>
    </citation>
    <scope>NUCLEOTIDE SEQUENCE [LARGE SCALE GENOMIC DNA]</scope>
    <source>
        <strain evidence="2 3">2R12</strain>
    </source>
</reference>